<gene>
    <name evidence="1" type="ORF">QFC21_005280</name>
</gene>
<name>A0ACC2VAU0_9TREE</name>
<dbReference type="Proteomes" id="UP001227268">
    <property type="component" value="Unassembled WGS sequence"/>
</dbReference>
<protein>
    <submittedName>
        <fullName evidence="1">Uncharacterized protein</fullName>
    </submittedName>
</protein>
<keyword evidence="2" id="KW-1185">Reference proteome</keyword>
<comment type="caution">
    <text evidence="1">The sequence shown here is derived from an EMBL/GenBank/DDBJ whole genome shotgun (WGS) entry which is preliminary data.</text>
</comment>
<accession>A0ACC2VAU0</accession>
<evidence type="ECO:0000313" key="2">
    <source>
        <dbReference type="Proteomes" id="UP001227268"/>
    </source>
</evidence>
<organism evidence="1 2">
    <name type="scientific">Naganishia friedmannii</name>
    <dbReference type="NCBI Taxonomy" id="89922"/>
    <lineage>
        <taxon>Eukaryota</taxon>
        <taxon>Fungi</taxon>
        <taxon>Dikarya</taxon>
        <taxon>Basidiomycota</taxon>
        <taxon>Agaricomycotina</taxon>
        <taxon>Tremellomycetes</taxon>
        <taxon>Filobasidiales</taxon>
        <taxon>Filobasidiaceae</taxon>
        <taxon>Naganishia</taxon>
    </lineage>
</organism>
<evidence type="ECO:0000313" key="1">
    <source>
        <dbReference type="EMBL" id="KAJ9096458.1"/>
    </source>
</evidence>
<reference evidence="1" key="1">
    <citation type="submission" date="2023-04" db="EMBL/GenBank/DDBJ databases">
        <title>Draft Genome sequencing of Naganishia species isolated from polar environments using Oxford Nanopore Technology.</title>
        <authorList>
            <person name="Leo P."/>
            <person name="Venkateswaran K."/>
        </authorList>
    </citation>
    <scope>NUCLEOTIDE SEQUENCE</scope>
    <source>
        <strain evidence="1">MNA-CCFEE 5423</strain>
    </source>
</reference>
<proteinExistence type="predicted"/>
<dbReference type="EMBL" id="JASBWT010000019">
    <property type="protein sequence ID" value="KAJ9096458.1"/>
    <property type="molecule type" value="Genomic_DNA"/>
</dbReference>
<sequence length="210" mass="22842">MLRQPTALIIVDVQNDFLPPTGSLAVPQGREVLSHIYKFLEDEEWVRRWDVVVATQVPGTLGAEIEQGLKERLKPWLAKDKLAIARKGYNMHIDAFSAFEGCVVTNANDPLARSDETNVTGPDLGSFLLQKGIKRCVVLGLATDYCVAQTTLSAVSFTSEKGEPAFKTFVYTPAARGVDEGDSKAALASMRESGAVLIDDEVTLKNALES</sequence>